<name>A0A927IZW0_9MICO</name>
<gene>
    <name evidence="2" type="ORF">IF651_08885</name>
</gene>
<evidence type="ECO:0000313" key="3">
    <source>
        <dbReference type="Proteomes" id="UP000610846"/>
    </source>
</evidence>
<dbReference type="AlphaFoldDB" id="A0A927IZW0"/>
<keyword evidence="3" id="KW-1185">Reference proteome</keyword>
<evidence type="ECO:0000313" key="2">
    <source>
        <dbReference type="EMBL" id="MBD8079164.1"/>
    </source>
</evidence>
<feature type="compositionally biased region" description="Basic and acidic residues" evidence="1">
    <location>
        <begin position="23"/>
        <end position="33"/>
    </location>
</feature>
<protein>
    <submittedName>
        <fullName evidence="2">Uncharacterized protein</fullName>
    </submittedName>
</protein>
<accession>A0A927IZW0</accession>
<feature type="region of interest" description="Disordered" evidence="1">
    <location>
        <begin position="1"/>
        <end position="95"/>
    </location>
</feature>
<comment type="caution">
    <text evidence="2">The sequence shown here is derived from an EMBL/GenBank/DDBJ whole genome shotgun (WGS) entry which is preliminary data.</text>
</comment>
<feature type="compositionally biased region" description="Basic residues" evidence="1">
    <location>
        <begin position="1"/>
        <end position="11"/>
    </location>
</feature>
<sequence length="95" mass="9259">MLRRALRRRAVPRVDVPSAGVDVRSDGSDDSARSDGGLAGSVPDGTASGWACLGGGATGSNTPVEPAGVRRAGGGASSAPSGDDDVEGVLNSRGP</sequence>
<dbReference type="EMBL" id="JACYHB010000006">
    <property type="protein sequence ID" value="MBD8079164.1"/>
    <property type="molecule type" value="Genomic_DNA"/>
</dbReference>
<evidence type="ECO:0000256" key="1">
    <source>
        <dbReference type="SAM" id="MobiDB-lite"/>
    </source>
</evidence>
<dbReference type="Proteomes" id="UP000610846">
    <property type="component" value="Unassembled WGS sequence"/>
</dbReference>
<dbReference type="RefSeq" id="WP_191828758.1">
    <property type="nucleotide sequence ID" value="NZ_JACYHB010000006.1"/>
</dbReference>
<reference evidence="2" key="1">
    <citation type="journal article" date="2018" name="Curr. Microbiol.">
        <title>Cellulosimicrobium arenosum sp. nov., Isolated from Marine Sediment Sand.</title>
        <authorList>
            <person name="Oh M."/>
            <person name="Kim J.H."/>
            <person name="Yoon J.H."/>
            <person name="Schumann P."/>
            <person name="Kim W."/>
        </authorList>
    </citation>
    <scope>NUCLEOTIDE SEQUENCE</scope>
    <source>
        <strain evidence="2">KCTC 49039</strain>
    </source>
</reference>
<organism evidence="2 3">
    <name type="scientific">Cellulosimicrobium arenosum</name>
    <dbReference type="NCBI Taxonomy" id="2708133"/>
    <lineage>
        <taxon>Bacteria</taxon>
        <taxon>Bacillati</taxon>
        <taxon>Actinomycetota</taxon>
        <taxon>Actinomycetes</taxon>
        <taxon>Micrococcales</taxon>
        <taxon>Promicromonosporaceae</taxon>
        <taxon>Cellulosimicrobium</taxon>
    </lineage>
</organism>
<proteinExistence type="predicted"/>
<reference evidence="2" key="2">
    <citation type="submission" date="2020-09" db="EMBL/GenBank/DDBJ databases">
        <authorList>
            <person name="Yu Y."/>
        </authorList>
    </citation>
    <scope>NUCLEOTIDE SEQUENCE</scope>
    <source>
        <strain evidence="2">KCTC 49039</strain>
    </source>
</reference>